<organism evidence="2 3">
    <name type="scientific">Marinobacter vulgaris</name>
    <dbReference type="NCBI Taxonomy" id="1928331"/>
    <lineage>
        <taxon>Bacteria</taxon>
        <taxon>Pseudomonadati</taxon>
        <taxon>Pseudomonadota</taxon>
        <taxon>Gammaproteobacteria</taxon>
        <taxon>Pseudomonadales</taxon>
        <taxon>Marinobacteraceae</taxon>
        <taxon>Marinobacter</taxon>
    </lineage>
</organism>
<comment type="caution">
    <text evidence="2">The sequence shown here is derived from an EMBL/GenBank/DDBJ whole genome shotgun (WGS) entry which is preliminary data.</text>
</comment>
<dbReference type="AlphaFoldDB" id="A0A2V3ZG25"/>
<feature type="chain" id="PRO_5015913302" evidence="1">
    <location>
        <begin position="22"/>
        <end position="153"/>
    </location>
</feature>
<reference evidence="3" key="1">
    <citation type="submission" date="2018-05" db="EMBL/GenBank/DDBJ databases">
        <authorList>
            <person name="Lu D."/>
        </authorList>
    </citation>
    <scope>NUCLEOTIDE SEQUENCE [LARGE SCALE GENOMIC DNA]</scope>
    <source>
        <strain evidence="3">F01</strain>
    </source>
</reference>
<dbReference type="EMBL" id="QFWX01000006">
    <property type="protein sequence ID" value="PXX89563.1"/>
    <property type="molecule type" value="Genomic_DNA"/>
</dbReference>
<gene>
    <name evidence="2" type="ORF">DIT71_13615</name>
</gene>
<name>A0A2V3ZG25_9GAMM</name>
<proteinExistence type="predicted"/>
<sequence length="153" mass="17466">MRLQAGALLLAMVMPLAPGHAAENDGDATEESLRKDLQSLDQELTDFSSERRERLMTDIEEVLGAIEARIETLDSRLQDNWNSADRLERAQAQTAVAALRRERSRVMEWRQRMQDSTDVTWASMKDGFNDAFDELVEAWQSAEQNVRQAVKEN</sequence>
<evidence type="ECO:0000256" key="1">
    <source>
        <dbReference type="SAM" id="SignalP"/>
    </source>
</evidence>
<protein>
    <submittedName>
        <fullName evidence="2">Uncharacterized protein</fullName>
    </submittedName>
</protein>
<keyword evidence="1" id="KW-0732">Signal</keyword>
<evidence type="ECO:0000313" key="2">
    <source>
        <dbReference type="EMBL" id="PXX89563.1"/>
    </source>
</evidence>
<feature type="signal peptide" evidence="1">
    <location>
        <begin position="1"/>
        <end position="21"/>
    </location>
</feature>
<accession>A0A2V3ZG25</accession>
<evidence type="ECO:0000313" key="3">
    <source>
        <dbReference type="Proteomes" id="UP000253987"/>
    </source>
</evidence>
<dbReference type="Proteomes" id="UP000253987">
    <property type="component" value="Unassembled WGS sequence"/>
</dbReference>
<dbReference type="SUPFAM" id="SSF58113">
    <property type="entry name" value="Apolipoprotein A-I"/>
    <property type="match status" value="1"/>
</dbReference>
<keyword evidence="3" id="KW-1185">Reference proteome</keyword>
<reference evidence="2 3" key="2">
    <citation type="submission" date="2018-06" db="EMBL/GenBank/DDBJ databases">
        <title>Marinobactersediminissp. nov, a moderately halophilic bacterium isolated from marine solar saltern.</title>
        <authorList>
            <person name="Zhang Y."/>
        </authorList>
    </citation>
    <scope>NUCLEOTIDE SEQUENCE [LARGE SCALE GENOMIC DNA]</scope>
    <source>
        <strain evidence="2 3">F01</strain>
    </source>
</reference>